<dbReference type="Pfam" id="PF13517">
    <property type="entry name" value="FG-GAP_3"/>
    <property type="match status" value="1"/>
</dbReference>
<comment type="caution">
    <text evidence="2">The sequence shown here is derived from an EMBL/GenBank/DDBJ whole genome shotgun (WGS) entry which is preliminary data.</text>
</comment>
<dbReference type="PROSITE" id="PS51257">
    <property type="entry name" value="PROKAR_LIPOPROTEIN"/>
    <property type="match status" value="1"/>
</dbReference>
<keyword evidence="1" id="KW-0732">Signal</keyword>
<organism evidence="2 3">
    <name type="scientific">Croceivirga thetidis</name>
    <dbReference type="NCBI Taxonomy" id="2721623"/>
    <lineage>
        <taxon>Bacteria</taxon>
        <taxon>Pseudomonadati</taxon>
        <taxon>Bacteroidota</taxon>
        <taxon>Flavobacteriia</taxon>
        <taxon>Flavobacteriales</taxon>
        <taxon>Flavobacteriaceae</taxon>
        <taxon>Croceivirga</taxon>
    </lineage>
</organism>
<dbReference type="PANTHER" id="PTHR46580:SF4">
    <property type="entry name" value="ATP_GTP-BINDING PROTEIN"/>
    <property type="match status" value="1"/>
</dbReference>
<reference evidence="2 3" key="1">
    <citation type="submission" date="2020-04" db="EMBL/GenBank/DDBJ databases">
        <authorList>
            <person name="Yoon J."/>
        </authorList>
    </citation>
    <scope>NUCLEOTIDE SEQUENCE [LARGE SCALE GENOMIC DNA]</scope>
    <source>
        <strain evidence="2 3">DJ-13</strain>
    </source>
</reference>
<keyword evidence="3" id="KW-1185">Reference proteome</keyword>
<evidence type="ECO:0000313" key="2">
    <source>
        <dbReference type="EMBL" id="NKI32294.1"/>
    </source>
</evidence>
<dbReference type="Proteomes" id="UP000718451">
    <property type="component" value="Unassembled WGS sequence"/>
</dbReference>
<dbReference type="RefSeq" id="WP_168552505.1">
    <property type="nucleotide sequence ID" value="NZ_JAAWWL010000002.1"/>
</dbReference>
<accession>A0ABX1GRR3</accession>
<dbReference type="SUPFAM" id="SSF69318">
    <property type="entry name" value="Integrin alpha N-terminal domain"/>
    <property type="match status" value="1"/>
</dbReference>
<dbReference type="InterPro" id="IPR028994">
    <property type="entry name" value="Integrin_alpha_N"/>
</dbReference>
<dbReference type="PANTHER" id="PTHR46580">
    <property type="entry name" value="SENSOR KINASE-RELATED"/>
    <property type="match status" value="1"/>
</dbReference>
<dbReference type="EMBL" id="JAAWWL010000002">
    <property type="protein sequence ID" value="NKI32294.1"/>
    <property type="molecule type" value="Genomic_DNA"/>
</dbReference>
<sequence length="497" mass="56953">MPHTFKLKRILNKQVLFLIFILFSACKKEKPQREVALFNQYCASCHLAPEINDLPKDVWKNGVLPKMADFMQIEEMYQDPNIVDSVFRPKIKLMDWVLLSEYIIANAPEEMNSIPKRVLQRQGQFKEVAHTLESKEGAYTTFMDFDDSLKTILLGNTLGEVNTYNPNQKETSNLFSGSSPVTWFSNKDTEHAISEVGILDPSERTKGIFSLLKGADTAFSIESLHRPVFHKILDLNKDGKQEVLISEFGNSAGKFSLFHQNDSLEYKRRVLLNLPGVVKAEIKDFDADGFDDIIVMSTQAYEGLTIFYQRENLKFEAVKVLEFSSVYGSSWFELVDFDGDGFDDIITVNGDNADYSYTHKPYHGLRIHLNDGSNQFEQRYFFPMYGATRVVADDFDNDGDIDFGIVSTFPDYENKPEQTFIYLKNLNSKQFQFQPEILHNPNSARWFLMDTGDIDSDGDIDIILSSFTYSFTPVPPHITELWDSSNTDLLILENKLE</sequence>
<evidence type="ECO:0000313" key="3">
    <source>
        <dbReference type="Proteomes" id="UP000718451"/>
    </source>
</evidence>
<dbReference type="Gene3D" id="2.130.10.130">
    <property type="entry name" value="Integrin alpha, N-terminal"/>
    <property type="match status" value="1"/>
</dbReference>
<proteinExistence type="predicted"/>
<protein>
    <submittedName>
        <fullName evidence="2">VCBS repeat-containing protein</fullName>
    </submittedName>
</protein>
<name>A0ABX1GRR3_9FLAO</name>
<gene>
    <name evidence="2" type="ORF">HCU67_10100</name>
</gene>
<evidence type="ECO:0000256" key="1">
    <source>
        <dbReference type="ARBA" id="ARBA00022729"/>
    </source>
</evidence>
<dbReference type="InterPro" id="IPR013517">
    <property type="entry name" value="FG-GAP"/>
</dbReference>